<dbReference type="Gene3D" id="3.40.1620.10">
    <property type="entry name" value="YefM-like domain"/>
    <property type="match status" value="1"/>
</dbReference>
<evidence type="ECO:0000256" key="2">
    <source>
        <dbReference type="RuleBase" id="RU362080"/>
    </source>
</evidence>
<dbReference type="RefSeq" id="WP_076598802.1">
    <property type="nucleotide sequence ID" value="NZ_CP046976.1"/>
</dbReference>
<dbReference type="InterPro" id="IPR051405">
    <property type="entry name" value="phD/YefM_antitoxin"/>
</dbReference>
<dbReference type="PANTHER" id="PTHR33713:SF6">
    <property type="entry name" value="ANTITOXIN YEFM"/>
    <property type="match status" value="1"/>
</dbReference>
<comment type="similarity">
    <text evidence="1 2">Belongs to the phD/YefM antitoxin family.</text>
</comment>
<sequence length="81" mass="8995">MALSASEARRTLFPLIERVNNDRSAVEITSRSGNAVLMSADDYAAWEETAHIFRSPVNARRVLDAYDAARAGEFVEHAIED</sequence>
<dbReference type="InterPro" id="IPR006442">
    <property type="entry name" value="Antitoxin_Phd/YefM"/>
</dbReference>
<evidence type="ECO:0000256" key="1">
    <source>
        <dbReference type="ARBA" id="ARBA00009981"/>
    </source>
</evidence>
<dbReference type="NCBIfam" id="TIGR01552">
    <property type="entry name" value="phd_fam"/>
    <property type="match status" value="1"/>
</dbReference>
<accession>A0A1N7J2H1</accession>
<name>A0A1N7J2H1_9CORY</name>
<dbReference type="InterPro" id="IPR036165">
    <property type="entry name" value="YefM-like_sf"/>
</dbReference>
<gene>
    <name evidence="3" type="ORF">SAMN05444817_103195</name>
</gene>
<evidence type="ECO:0000313" key="4">
    <source>
        <dbReference type="Proteomes" id="UP000186292"/>
    </source>
</evidence>
<dbReference type="SUPFAM" id="SSF143120">
    <property type="entry name" value="YefM-like"/>
    <property type="match status" value="1"/>
</dbReference>
<organism evidence="3 4">
    <name type="scientific">Corynebacterium appendicis CIP 107643</name>
    <dbReference type="NCBI Taxonomy" id="1161099"/>
    <lineage>
        <taxon>Bacteria</taxon>
        <taxon>Bacillati</taxon>
        <taxon>Actinomycetota</taxon>
        <taxon>Actinomycetes</taxon>
        <taxon>Mycobacteriales</taxon>
        <taxon>Corynebacteriaceae</taxon>
        <taxon>Corynebacterium</taxon>
    </lineage>
</organism>
<dbReference type="Gene3D" id="6.10.250.330">
    <property type="match status" value="1"/>
</dbReference>
<dbReference type="PANTHER" id="PTHR33713">
    <property type="entry name" value="ANTITOXIN YAFN-RELATED"/>
    <property type="match status" value="1"/>
</dbReference>
<keyword evidence="4" id="KW-1185">Reference proteome</keyword>
<evidence type="ECO:0000313" key="3">
    <source>
        <dbReference type="EMBL" id="SIS43499.1"/>
    </source>
</evidence>
<dbReference type="STRING" id="1161099.SAMN05444817_103195"/>
<comment type="function">
    <text evidence="2">Antitoxin component of a type II toxin-antitoxin (TA) system.</text>
</comment>
<dbReference type="Proteomes" id="UP000186292">
    <property type="component" value="Unassembled WGS sequence"/>
</dbReference>
<dbReference type="Pfam" id="PF02604">
    <property type="entry name" value="PhdYeFM_antitox"/>
    <property type="match status" value="1"/>
</dbReference>
<dbReference type="EMBL" id="FTOF01000003">
    <property type="protein sequence ID" value="SIS43499.1"/>
    <property type="molecule type" value="Genomic_DNA"/>
</dbReference>
<protein>
    <recommendedName>
        <fullName evidence="2">Antitoxin</fullName>
    </recommendedName>
</protein>
<dbReference type="AlphaFoldDB" id="A0A1N7J2H1"/>
<dbReference type="OrthoDB" id="488160at2"/>
<proteinExistence type="inferred from homology"/>
<reference evidence="4" key="1">
    <citation type="submission" date="2017-01" db="EMBL/GenBank/DDBJ databases">
        <authorList>
            <person name="Varghese N."/>
            <person name="Submissions S."/>
        </authorList>
    </citation>
    <scope>NUCLEOTIDE SEQUENCE [LARGE SCALE GENOMIC DNA]</scope>
    <source>
        <strain evidence="4">DSM 44531</strain>
    </source>
</reference>